<gene>
    <name evidence="1" type="ORF">LEP1GSC188_3757</name>
</gene>
<proteinExistence type="predicted"/>
<organism evidence="1 2">
    <name type="scientific">Leptospira weilii serovar Topaz str. LT2116</name>
    <dbReference type="NCBI Taxonomy" id="1088540"/>
    <lineage>
        <taxon>Bacteria</taxon>
        <taxon>Pseudomonadati</taxon>
        <taxon>Spirochaetota</taxon>
        <taxon>Spirochaetia</taxon>
        <taxon>Leptospirales</taxon>
        <taxon>Leptospiraceae</taxon>
        <taxon>Leptospira</taxon>
    </lineage>
</organism>
<protein>
    <submittedName>
        <fullName evidence="1">Uncharacterized protein</fullName>
    </submittedName>
</protein>
<name>M3GUN9_9LEPT</name>
<accession>M3GUN9</accession>
<evidence type="ECO:0000313" key="1">
    <source>
        <dbReference type="EMBL" id="EMF80586.1"/>
    </source>
</evidence>
<reference evidence="1 2" key="1">
    <citation type="submission" date="2013-01" db="EMBL/GenBank/DDBJ databases">
        <authorList>
            <person name="Harkins D.M."/>
            <person name="Durkin A.S."/>
            <person name="Brinkac L.M."/>
            <person name="Haft D.H."/>
            <person name="Selengut J.D."/>
            <person name="Sanka R."/>
            <person name="DePew J."/>
            <person name="Purushe J."/>
            <person name="Tulsiani S.M."/>
            <person name="Graham G.C."/>
            <person name="Burns M.-A."/>
            <person name="Dohnt M.F."/>
            <person name="Smythe L.D."/>
            <person name="McKay D.B."/>
            <person name="Craig S.B."/>
            <person name="Vinetz J.M."/>
            <person name="Sutton G.G."/>
            <person name="Nierman W.C."/>
            <person name="Fouts D.E."/>
        </authorList>
    </citation>
    <scope>NUCLEOTIDE SEQUENCE [LARGE SCALE GENOMIC DNA]</scope>
    <source>
        <strain evidence="1 2">LT2116</strain>
    </source>
</reference>
<dbReference type="Proteomes" id="UP000011770">
    <property type="component" value="Unassembled WGS sequence"/>
</dbReference>
<sequence>MSSNLMPNVYFEVKNIDGDDTAKSENYYDKFCVSSFLAPHVKKIGKIELTARPKIYGSDP</sequence>
<dbReference type="EMBL" id="AHOR02000048">
    <property type="protein sequence ID" value="EMF80586.1"/>
    <property type="molecule type" value="Genomic_DNA"/>
</dbReference>
<comment type="caution">
    <text evidence="1">The sequence shown here is derived from an EMBL/GenBank/DDBJ whole genome shotgun (WGS) entry which is preliminary data.</text>
</comment>
<evidence type="ECO:0000313" key="2">
    <source>
        <dbReference type="Proteomes" id="UP000011770"/>
    </source>
</evidence>
<dbReference type="AlphaFoldDB" id="M3GUN9"/>